<dbReference type="EMBL" id="PYHR01000002">
    <property type="protein sequence ID" value="PWD52218.1"/>
    <property type="molecule type" value="Genomic_DNA"/>
</dbReference>
<gene>
    <name evidence="5" type="ORF">C8046_17785</name>
</gene>
<evidence type="ECO:0000259" key="4">
    <source>
        <dbReference type="SMART" id="SM00796"/>
    </source>
</evidence>
<name>A0A2U1ZYZ8_9MICO</name>
<evidence type="ECO:0000256" key="1">
    <source>
        <dbReference type="ARBA" id="ARBA00022741"/>
    </source>
</evidence>
<evidence type="ECO:0000256" key="2">
    <source>
        <dbReference type="ARBA" id="ARBA00022801"/>
    </source>
</evidence>
<keyword evidence="2 5" id="KW-0378">Hydrolase</keyword>
<dbReference type="PANTHER" id="PTHR34698:SF2">
    <property type="entry name" value="5-OXOPROLINASE SUBUNIT B"/>
    <property type="match status" value="1"/>
</dbReference>
<dbReference type="InterPro" id="IPR003833">
    <property type="entry name" value="CT_C_D"/>
</dbReference>
<accession>A0A2U1ZYZ8</accession>
<evidence type="ECO:0000256" key="3">
    <source>
        <dbReference type="ARBA" id="ARBA00022840"/>
    </source>
</evidence>
<sequence>MRSRRYGERDVLVDVASVAAAQALARRLDGAAGVVDVVPAARTLLVRCDGVPSARRWADALATEDEPDVDTDAVPVARPREVEIAVVYDGADLDAVARGAGLSVADVVARHTARPYRAAFAGFAPGFVYLEGLDPVLATPRLAVPRTGVPAGSVAVAAEMTAVYPRSSPGGWNLLGRTDAVMFDLDRERPALIEPGDVVRFVDVGRGSA</sequence>
<comment type="caution">
    <text evidence="5">The sequence shown here is derived from an EMBL/GenBank/DDBJ whole genome shotgun (WGS) entry which is preliminary data.</text>
</comment>
<organism evidence="5 6">
    <name type="scientific">Serinibacter arcticus</name>
    <dbReference type="NCBI Taxonomy" id="1655435"/>
    <lineage>
        <taxon>Bacteria</taxon>
        <taxon>Bacillati</taxon>
        <taxon>Actinomycetota</taxon>
        <taxon>Actinomycetes</taxon>
        <taxon>Micrococcales</taxon>
        <taxon>Beutenbergiaceae</taxon>
        <taxon>Serinibacter</taxon>
    </lineage>
</organism>
<dbReference type="Proteomes" id="UP000245166">
    <property type="component" value="Unassembled WGS sequence"/>
</dbReference>
<dbReference type="InterPro" id="IPR029000">
    <property type="entry name" value="Cyclophilin-like_dom_sf"/>
</dbReference>
<protein>
    <submittedName>
        <fullName evidence="5">Allophanate hydrolase subunit 1</fullName>
    </submittedName>
</protein>
<keyword evidence="6" id="KW-1185">Reference proteome</keyword>
<evidence type="ECO:0000313" key="5">
    <source>
        <dbReference type="EMBL" id="PWD52218.1"/>
    </source>
</evidence>
<keyword evidence="3" id="KW-0067">ATP-binding</keyword>
<dbReference type="SUPFAM" id="SSF160467">
    <property type="entry name" value="PH0987 N-terminal domain-like"/>
    <property type="match status" value="1"/>
</dbReference>
<feature type="domain" description="Carboxyltransferase" evidence="4">
    <location>
        <begin position="1"/>
        <end position="193"/>
    </location>
</feature>
<dbReference type="SMART" id="SM00796">
    <property type="entry name" value="AHS1"/>
    <property type="match status" value="1"/>
</dbReference>
<keyword evidence="1" id="KW-0547">Nucleotide-binding</keyword>
<dbReference type="Gene3D" id="3.30.1360.40">
    <property type="match status" value="1"/>
</dbReference>
<dbReference type="RefSeq" id="WP_109230600.1">
    <property type="nucleotide sequence ID" value="NZ_PYHR01000002.1"/>
</dbReference>
<dbReference type="GO" id="GO:0016787">
    <property type="term" value="F:hydrolase activity"/>
    <property type="evidence" value="ECO:0007669"/>
    <property type="project" value="UniProtKB-KW"/>
</dbReference>
<dbReference type="OrthoDB" id="9768696at2"/>
<dbReference type="InterPro" id="IPR010016">
    <property type="entry name" value="PxpB"/>
</dbReference>
<proteinExistence type="predicted"/>
<dbReference type="GO" id="GO:0005524">
    <property type="term" value="F:ATP binding"/>
    <property type="evidence" value="ECO:0007669"/>
    <property type="project" value="UniProtKB-KW"/>
</dbReference>
<dbReference type="Pfam" id="PF02682">
    <property type="entry name" value="CT_C_D"/>
    <property type="match status" value="1"/>
</dbReference>
<dbReference type="SUPFAM" id="SSF50891">
    <property type="entry name" value="Cyclophilin-like"/>
    <property type="match status" value="1"/>
</dbReference>
<evidence type="ECO:0000313" key="6">
    <source>
        <dbReference type="Proteomes" id="UP000245166"/>
    </source>
</evidence>
<dbReference type="AlphaFoldDB" id="A0A2U1ZYZ8"/>
<dbReference type="Gene3D" id="2.40.100.10">
    <property type="entry name" value="Cyclophilin-like"/>
    <property type="match status" value="1"/>
</dbReference>
<dbReference type="PANTHER" id="PTHR34698">
    <property type="entry name" value="5-OXOPROLINASE SUBUNIT B"/>
    <property type="match status" value="1"/>
</dbReference>
<reference evidence="5 6" key="1">
    <citation type="submission" date="2018-03" db="EMBL/GenBank/DDBJ databases">
        <title>Genome assembly of novel Miniimonas species PCH200.</title>
        <authorList>
            <person name="Thakur V."/>
            <person name="Kumar V."/>
            <person name="Singh D."/>
        </authorList>
    </citation>
    <scope>NUCLEOTIDE SEQUENCE [LARGE SCALE GENOMIC DNA]</scope>
    <source>
        <strain evidence="5 6">PCH200</strain>
    </source>
</reference>